<accession>A0A6G1GA80</accession>
<keyword evidence="7" id="KW-1185">Reference proteome</keyword>
<sequence>MASKPRLRHLRDACNCIRRPRTATTIPIRSFATEAPVAAQTNIESTDGVSKSQPRPTRQSNPLKDDAPILAPPPTSLRNAFPVPEHLRPPNVLTTLYAFPTLEPIKFLSYPSSHLHLPLRKDLLHRAVVFEADADRQGTASTKWRSEVHGSGRKIRPQKGTGSARLGDKKSPMLRGGGVAFGPKPRDFSTDLPRKIYDLAMRTALSYRFRRGQLVVVQDHLDIPVEFAFGEDGSKEAQLFRELDDRRIGHITDVTREILQELGWGRNDGGSTFVTRGERKNLALGIKELKTAGQLITAEDVEIRDLLKMKRVVMEQSALNYLLRNHQSDINPYGGFLFEPKGESVEGETA</sequence>
<dbReference type="InterPro" id="IPR002136">
    <property type="entry name" value="Ribosomal_uL4"/>
</dbReference>
<dbReference type="Pfam" id="PF00573">
    <property type="entry name" value="Ribosomal_L4"/>
    <property type="match status" value="1"/>
</dbReference>
<protein>
    <recommendedName>
        <fullName evidence="4">Large ribosomal subunit protein uL4m</fullName>
    </recommendedName>
</protein>
<evidence type="ECO:0000313" key="8">
    <source>
        <dbReference type="RefSeq" id="XP_033536574.1"/>
    </source>
</evidence>
<evidence type="ECO:0000256" key="2">
    <source>
        <dbReference type="ARBA" id="ARBA00022980"/>
    </source>
</evidence>
<dbReference type="GO" id="GO:0003735">
    <property type="term" value="F:structural constituent of ribosome"/>
    <property type="evidence" value="ECO:0007669"/>
    <property type="project" value="InterPro"/>
</dbReference>
<proteinExistence type="inferred from homology"/>
<evidence type="ECO:0000313" key="6">
    <source>
        <dbReference type="EMBL" id="KAF1814943.1"/>
    </source>
</evidence>
<feature type="region of interest" description="Disordered" evidence="5">
    <location>
        <begin position="141"/>
        <end position="180"/>
    </location>
</feature>
<dbReference type="GeneID" id="54423314"/>
<evidence type="ECO:0000313" key="7">
    <source>
        <dbReference type="Proteomes" id="UP000504638"/>
    </source>
</evidence>
<evidence type="ECO:0000256" key="1">
    <source>
        <dbReference type="ARBA" id="ARBA00010528"/>
    </source>
</evidence>
<evidence type="ECO:0000256" key="3">
    <source>
        <dbReference type="ARBA" id="ARBA00023274"/>
    </source>
</evidence>
<evidence type="ECO:0000256" key="4">
    <source>
        <dbReference type="ARBA" id="ARBA00040565"/>
    </source>
</evidence>
<dbReference type="GO" id="GO:0005840">
    <property type="term" value="C:ribosome"/>
    <property type="evidence" value="ECO:0007669"/>
    <property type="project" value="UniProtKB-KW"/>
</dbReference>
<dbReference type="OrthoDB" id="275876at2759"/>
<organism evidence="6">
    <name type="scientific">Eremomyces bilateralis CBS 781.70</name>
    <dbReference type="NCBI Taxonomy" id="1392243"/>
    <lineage>
        <taxon>Eukaryota</taxon>
        <taxon>Fungi</taxon>
        <taxon>Dikarya</taxon>
        <taxon>Ascomycota</taxon>
        <taxon>Pezizomycotina</taxon>
        <taxon>Dothideomycetes</taxon>
        <taxon>Dothideomycetes incertae sedis</taxon>
        <taxon>Eremomycetales</taxon>
        <taxon>Eremomycetaceae</taxon>
        <taxon>Eremomyces</taxon>
    </lineage>
</organism>
<keyword evidence="3" id="KW-0687">Ribonucleoprotein</keyword>
<dbReference type="GO" id="GO:1990904">
    <property type="term" value="C:ribonucleoprotein complex"/>
    <property type="evidence" value="ECO:0007669"/>
    <property type="project" value="UniProtKB-KW"/>
</dbReference>
<keyword evidence="2 6" id="KW-0689">Ribosomal protein</keyword>
<dbReference type="AlphaFoldDB" id="A0A6G1GA80"/>
<gene>
    <name evidence="6 8" type="ORF">P152DRAFT_512271</name>
</gene>
<dbReference type="InterPro" id="IPR023574">
    <property type="entry name" value="Ribosomal_uL4_dom_sf"/>
</dbReference>
<name>A0A6G1GA80_9PEZI</name>
<dbReference type="PANTHER" id="PTHR10746:SF6">
    <property type="entry name" value="LARGE RIBOSOMAL SUBUNIT PROTEIN UL4M"/>
    <property type="match status" value="1"/>
</dbReference>
<dbReference type="EMBL" id="ML975152">
    <property type="protein sequence ID" value="KAF1814943.1"/>
    <property type="molecule type" value="Genomic_DNA"/>
</dbReference>
<dbReference type="Proteomes" id="UP000504638">
    <property type="component" value="Unplaced"/>
</dbReference>
<reference evidence="8" key="2">
    <citation type="submission" date="2020-04" db="EMBL/GenBank/DDBJ databases">
        <authorList>
            <consortium name="NCBI Genome Project"/>
        </authorList>
    </citation>
    <scope>NUCLEOTIDE SEQUENCE</scope>
    <source>
        <strain evidence="8">CBS 781.70</strain>
    </source>
</reference>
<dbReference type="PANTHER" id="PTHR10746">
    <property type="entry name" value="50S RIBOSOMAL PROTEIN L4"/>
    <property type="match status" value="1"/>
</dbReference>
<dbReference type="InterPro" id="IPR013005">
    <property type="entry name" value="Ribosomal_uL4-like"/>
</dbReference>
<reference evidence="6 8" key="1">
    <citation type="submission" date="2020-01" db="EMBL/GenBank/DDBJ databases">
        <authorList>
            <consortium name="DOE Joint Genome Institute"/>
            <person name="Haridas S."/>
            <person name="Albert R."/>
            <person name="Binder M."/>
            <person name="Bloem J."/>
            <person name="Labutti K."/>
            <person name="Salamov A."/>
            <person name="Andreopoulos B."/>
            <person name="Baker S.E."/>
            <person name="Barry K."/>
            <person name="Bills G."/>
            <person name="Bluhm B.H."/>
            <person name="Cannon C."/>
            <person name="Castanera R."/>
            <person name="Culley D.E."/>
            <person name="Daum C."/>
            <person name="Ezra D."/>
            <person name="Gonzalez J.B."/>
            <person name="Henrissat B."/>
            <person name="Kuo A."/>
            <person name="Liang C."/>
            <person name="Lipzen A."/>
            <person name="Lutzoni F."/>
            <person name="Magnuson J."/>
            <person name="Mondo S."/>
            <person name="Nolan M."/>
            <person name="Ohm R."/>
            <person name="Pangilinan J."/>
            <person name="Park H.-J."/>
            <person name="Ramirez L."/>
            <person name="Alfaro M."/>
            <person name="Sun H."/>
            <person name="Tritt A."/>
            <person name="Yoshinaga Y."/>
            <person name="Zwiers L.-H."/>
            <person name="Turgeon B.G."/>
            <person name="Goodwin S.B."/>
            <person name="Spatafora J.W."/>
            <person name="Crous P.W."/>
            <person name="Grigoriev I.V."/>
        </authorList>
    </citation>
    <scope>NUCLEOTIDE SEQUENCE</scope>
    <source>
        <strain evidence="6 8">CBS 781.70</strain>
    </source>
</reference>
<evidence type="ECO:0000256" key="5">
    <source>
        <dbReference type="SAM" id="MobiDB-lite"/>
    </source>
</evidence>
<feature type="compositionally biased region" description="Polar residues" evidence="5">
    <location>
        <begin position="39"/>
        <end position="62"/>
    </location>
</feature>
<reference evidence="8" key="3">
    <citation type="submission" date="2025-04" db="UniProtKB">
        <authorList>
            <consortium name="RefSeq"/>
        </authorList>
    </citation>
    <scope>IDENTIFICATION</scope>
    <source>
        <strain evidence="8">CBS 781.70</strain>
    </source>
</reference>
<dbReference type="RefSeq" id="XP_033536574.1">
    <property type="nucleotide sequence ID" value="XM_033682744.1"/>
</dbReference>
<comment type="similarity">
    <text evidence="1">Belongs to the universal ribosomal protein uL4 family.</text>
</comment>
<dbReference type="SUPFAM" id="SSF52166">
    <property type="entry name" value="Ribosomal protein L4"/>
    <property type="match status" value="1"/>
</dbReference>
<dbReference type="GO" id="GO:0006412">
    <property type="term" value="P:translation"/>
    <property type="evidence" value="ECO:0007669"/>
    <property type="project" value="InterPro"/>
</dbReference>
<dbReference type="Gene3D" id="3.40.1370.10">
    <property type="match status" value="1"/>
</dbReference>
<feature type="region of interest" description="Disordered" evidence="5">
    <location>
        <begin position="37"/>
        <end position="85"/>
    </location>
</feature>